<evidence type="ECO:0000313" key="4">
    <source>
        <dbReference type="EMBL" id="SNY64239.1"/>
    </source>
</evidence>
<dbReference type="RefSeq" id="WP_097327058.1">
    <property type="nucleotide sequence ID" value="NZ_OBDY01000026.1"/>
</dbReference>
<dbReference type="CDD" id="cd07043">
    <property type="entry name" value="STAS_anti-anti-sigma_factors"/>
    <property type="match status" value="1"/>
</dbReference>
<dbReference type="EMBL" id="OBDY01000026">
    <property type="protein sequence ID" value="SNY64239.1"/>
    <property type="molecule type" value="Genomic_DNA"/>
</dbReference>
<dbReference type="Gene3D" id="3.30.750.24">
    <property type="entry name" value="STAS domain"/>
    <property type="match status" value="1"/>
</dbReference>
<dbReference type="NCBIfam" id="TIGR00377">
    <property type="entry name" value="ant_ant_sig"/>
    <property type="match status" value="1"/>
</dbReference>
<dbReference type="InterPro" id="IPR002645">
    <property type="entry name" value="STAS_dom"/>
</dbReference>
<sequence length="113" mass="11739">MRAVSVGADGDGTLVVVLRGELDYTNSRDVATVIREAVAERRPPAVRVDLAEVGFLDSSGIGVLVQALQAAEDVPAGFRVQNPRDKVLDQLRISGLLELFGLVDAAAGPGAAS</sequence>
<dbReference type="OrthoDB" id="3404017at2"/>
<dbReference type="PANTHER" id="PTHR33495:SF2">
    <property type="entry name" value="ANTI-SIGMA FACTOR ANTAGONIST TM_1081-RELATED"/>
    <property type="match status" value="1"/>
</dbReference>
<accession>A0A285JVA0</accession>
<evidence type="ECO:0000256" key="2">
    <source>
        <dbReference type="RuleBase" id="RU003749"/>
    </source>
</evidence>
<dbReference type="SUPFAM" id="SSF52091">
    <property type="entry name" value="SpoIIaa-like"/>
    <property type="match status" value="1"/>
</dbReference>
<protein>
    <recommendedName>
        <fullName evidence="2">Anti-sigma factor antagonist</fullName>
    </recommendedName>
</protein>
<dbReference type="GO" id="GO:0043856">
    <property type="term" value="F:anti-sigma factor antagonist activity"/>
    <property type="evidence" value="ECO:0007669"/>
    <property type="project" value="InterPro"/>
</dbReference>
<gene>
    <name evidence="4" type="ORF">SAMN05421748_12675</name>
</gene>
<dbReference type="AlphaFoldDB" id="A0A285JVA0"/>
<dbReference type="Proteomes" id="UP000219612">
    <property type="component" value="Unassembled WGS sequence"/>
</dbReference>
<organism evidence="4 5">
    <name type="scientific">Paractinoplanes atraurantiacus</name>
    <dbReference type="NCBI Taxonomy" id="1036182"/>
    <lineage>
        <taxon>Bacteria</taxon>
        <taxon>Bacillati</taxon>
        <taxon>Actinomycetota</taxon>
        <taxon>Actinomycetes</taxon>
        <taxon>Micromonosporales</taxon>
        <taxon>Micromonosporaceae</taxon>
        <taxon>Paractinoplanes</taxon>
    </lineage>
</organism>
<dbReference type="PANTHER" id="PTHR33495">
    <property type="entry name" value="ANTI-SIGMA FACTOR ANTAGONIST TM_1081-RELATED-RELATED"/>
    <property type="match status" value="1"/>
</dbReference>
<proteinExistence type="inferred from homology"/>
<feature type="domain" description="STAS" evidence="3">
    <location>
        <begin position="11"/>
        <end position="113"/>
    </location>
</feature>
<evidence type="ECO:0000259" key="3">
    <source>
        <dbReference type="PROSITE" id="PS50801"/>
    </source>
</evidence>
<reference evidence="4 5" key="1">
    <citation type="submission" date="2017-09" db="EMBL/GenBank/DDBJ databases">
        <authorList>
            <person name="Ehlers B."/>
            <person name="Leendertz F.H."/>
        </authorList>
    </citation>
    <scope>NUCLEOTIDE SEQUENCE [LARGE SCALE GENOMIC DNA]</scope>
    <source>
        <strain evidence="4 5">CGMCC 4.6857</strain>
    </source>
</reference>
<dbReference type="Pfam" id="PF01740">
    <property type="entry name" value="STAS"/>
    <property type="match status" value="1"/>
</dbReference>
<keyword evidence="5" id="KW-1185">Reference proteome</keyword>
<dbReference type="InterPro" id="IPR036513">
    <property type="entry name" value="STAS_dom_sf"/>
</dbReference>
<dbReference type="PROSITE" id="PS50801">
    <property type="entry name" value="STAS"/>
    <property type="match status" value="1"/>
</dbReference>
<evidence type="ECO:0000313" key="5">
    <source>
        <dbReference type="Proteomes" id="UP000219612"/>
    </source>
</evidence>
<comment type="similarity">
    <text evidence="1 2">Belongs to the anti-sigma-factor antagonist family.</text>
</comment>
<name>A0A285JVA0_9ACTN</name>
<dbReference type="InterPro" id="IPR003658">
    <property type="entry name" value="Anti-sigma_ant"/>
</dbReference>
<evidence type="ECO:0000256" key="1">
    <source>
        <dbReference type="ARBA" id="ARBA00009013"/>
    </source>
</evidence>